<name>A0A2M6W6L0_9BACT</name>
<comment type="caution">
    <text evidence="2">The sequence shown here is derived from an EMBL/GenBank/DDBJ whole genome shotgun (WGS) entry which is preliminary data.</text>
</comment>
<reference evidence="3" key="1">
    <citation type="submission" date="2017-09" db="EMBL/GenBank/DDBJ databases">
        <title>Depth-based differentiation of microbial function through sediment-hosted aquifers and enrichment of novel symbionts in the deep terrestrial subsurface.</title>
        <authorList>
            <person name="Probst A.J."/>
            <person name="Ladd B."/>
            <person name="Jarett J.K."/>
            <person name="Geller-Mcgrath D.E."/>
            <person name="Sieber C.M.K."/>
            <person name="Emerson J.B."/>
            <person name="Anantharaman K."/>
            <person name="Thomas B.C."/>
            <person name="Malmstrom R."/>
            <person name="Stieglmeier M."/>
            <person name="Klingl A."/>
            <person name="Woyke T."/>
            <person name="Ryan C.M."/>
            <person name="Banfield J.F."/>
        </authorList>
    </citation>
    <scope>NUCLEOTIDE SEQUENCE [LARGE SCALE GENOMIC DNA]</scope>
</reference>
<evidence type="ECO:0000313" key="3">
    <source>
        <dbReference type="Proteomes" id="UP000231426"/>
    </source>
</evidence>
<dbReference type="InterPro" id="IPR043502">
    <property type="entry name" value="DNA/RNA_pol_sf"/>
</dbReference>
<dbReference type="Proteomes" id="UP000231426">
    <property type="component" value="Unassembled WGS sequence"/>
</dbReference>
<dbReference type="PANTHER" id="PTHR34047">
    <property type="entry name" value="NUCLEAR INTRON MATURASE 1, MITOCHONDRIAL-RELATED"/>
    <property type="match status" value="1"/>
</dbReference>
<organism evidence="2 3">
    <name type="scientific">Candidatus Magasanikbacteria bacterium CG10_big_fil_rev_8_21_14_0_10_36_32</name>
    <dbReference type="NCBI Taxonomy" id="1974646"/>
    <lineage>
        <taxon>Bacteria</taxon>
        <taxon>Candidatus Magasanikiibacteriota</taxon>
    </lineage>
</organism>
<dbReference type="SUPFAM" id="SSF56672">
    <property type="entry name" value="DNA/RNA polymerases"/>
    <property type="match status" value="1"/>
</dbReference>
<dbReference type="CDD" id="cd01651">
    <property type="entry name" value="RT_G2_intron"/>
    <property type="match status" value="1"/>
</dbReference>
<dbReference type="InterPro" id="IPR000477">
    <property type="entry name" value="RT_dom"/>
</dbReference>
<protein>
    <recommendedName>
        <fullName evidence="1">Reverse transcriptase domain-containing protein</fullName>
    </recommendedName>
</protein>
<dbReference type="InterPro" id="IPR051083">
    <property type="entry name" value="GrpII_Intron_Splice-Mob/Def"/>
</dbReference>
<sequence>MLPYPCQSPRVVGGGVIRGIIIMKSKLNHSFEDIISFENLFLAWGEFVVGKKSKPDVLEFSRNLADNIISLHEDLASGNYRHGPYEAFNISDPKPRHIHKAGVRDRLLHHAIYRILYSFFDRLFIADSYSCRLNKGTHKAVKRFQRMALSESRNNSRTCWILKCDIRKFFASIDHNILMEILDEYIPNKNIMRLLKNVIESYSDENKTGVGLPLGNLTSQLFSNVYLNELDQWMKHNLRAKKYIRYADDFAILSADKKWLKNIILRIAEFLQTRLKLSLHDKKVFIQTYASGADFLGWVNFPDHRVLRRATKRRMFASVKENPKEETLQSYLGMLKHGNTQKIRSELLQKYWVSQ</sequence>
<dbReference type="PANTHER" id="PTHR34047:SF8">
    <property type="entry name" value="PROTEIN YKFC"/>
    <property type="match status" value="1"/>
</dbReference>
<evidence type="ECO:0000259" key="1">
    <source>
        <dbReference type="PROSITE" id="PS50878"/>
    </source>
</evidence>
<accession>A0A2M6W6L0</accession>
<gene>
    <name evidence="2" type="ORF">COU29_01450</name>
</gene>
<feature type="domain" description="Reverse transcriptase" evidence="1">
    <location>
        <begin position="79"/>
        <end position="300"/>
    </location>
</feature>
<dbReference type="EMBL" id="PFBV01000003">
    <property type="protein sequence ID" value="PIT88432.1"/>
    <property type="molecule type" value="Genomic_DNA"/>
</dbReference>
<proteinExistence type="predicted"/>
<dbReference type="AlphaFoldDB" id="A0A2M6W6L0"/>
<dbReference type="Pfam" id="PF00078">
    <property type="entry name" value="RVT_1"/>
    <property type="match status" value="1"/>
</dbReference>
<evidence type="ECO:0000313" key="2">
    <source>
        <dbReference type="EMBL" id="PIT88432.1"/>
    </source>
</evidence>
<dbReference type="PROSITE" id="PS50878">
    <property type="entry name" value="RT_POL"/>
    <property type="match status" value="1"/>
</dbReference>